<accession>A0ABD1FF98</accession>
<protein>
    <submittedName>
        <fullName evidence="3">Uncharacterized protein</fullName>
    </submittedName>
</protein>
<name>A0ABD1FF98_HYPHA</name>
<proteinExistence type="predicted"/>
<evidence type="ECO:0000256" key="1">
    <source>
        <dbReference type="SAM" id="MobiDB-lite"/>
    </source>
</evidence>
<comment type="caution">
    <text evidence="3">The sequence shown here is derived from an EMBL/GenBank/DDBJ whole genome shotgun (WGS) entry which is preliminary data.</text>
</comment>
<keyword evidence="2" id="KW-0812">Transmembrane</keyword>
<dbReference type="EMBL" id="JBDJPC010000001">
    <property type="protein sequence ID" value="KAL1516678.1"/>
    <property type="molecule type" value="Genomic_DNA"/>
</dbReference>
<dbReference type="Proteomes" id="UP001566132">
    <property type="component" value="Unassembled WGS sequence"/>
</dbReference>
<evidence type="ECO:0000256" key="2">
    <source>
        <dbReference type="SAM" id="Phobius"/>
    </source>
</evidence>
<evidence type="ECO:0000313" key="3">
    <source>
        <dbReference type="EMBL" id="KAL1516678.1"/>
    </source>
</evidence>
<feature type="transmembrane region" description="Helical" evidence="2">
    <location>
        <begin position="78"/>
        <end position="102"/>
    </location>
</feature>
<organism evidence="3 4">
    <name type="scientific">Hypothenemus hampei</name>
    <name type="common">Coffee berry borer</name>
    <dbReference type="NCBI Taxonomy" id="57062"/>
    <lineage>
        <taxon>Eukaryota</taxon>
        <taxon>Metazoa</taxon>
        <taxon>Ecdysozoa</taxon>
        <taxon>Arthropoda</taxon>
        <taxon>Hexapoda</taxon>
        <taxon>Insecta</taxon>
        <taxon>Pterygota</taxon>
        <taxon>Neoptera</taxon>
        <taxon>Endopterygota</taxon>
        <taxon>Coleoptera</taxon>
        <taxon>Polyphaga</taxon>
        <taxon>Cucujiformia</taxon>
        <taxon>Curculionidae</taxon>
        <taxon>Scolytinae</taxon>
        <taxon>Hypothenemus</taxon>
    </lineage>
</organism>
<dbReference type="AlphaFoldDB" id="A0ABD1FF98"/>
<keyword evidence="2" id="KW-0472">Membrane</keyword>
<feature type="region of interest" description="Disordered" evidence="1">
    <location>
        <begin position="191"/>
        <end position="211"/>
    </location>
</feature>
<reference evidence="3 4" key="1">
    <citation type="submission" date="2024-05" db="EMBL/GenBank/DDBJ databases">
        <title>Genetic variation in Jamaican populations of the coffee berry borer (Hypothenemus hampei).</title>
        <authorList>
            <person name="Errbii M."/>
            <person name="Myrie A."/>
        </authorList>
    </citation>
    <scope>NUCLEOTIDE SEQUENCE [LARGE SCALE GENOMIC DNA]</scope>
    <source>
        <strain evidence="3">JA-Hopewell-2020-01-JO</strain>
        <tissue evidence="3">Whole body</tissue>
    </source>
</reference>
<keyword evidence="4" id="KW-1185">Reference proteome</keyword>
<keyword evidence="2" id="KW-1133">Transmembrane helix</keyword>
<evidence type="ECO:0000313" key="4">
    <source>
        <dbReference type="Proteomes" id="UP001566132"/>
    </source>
</evidence>
<gene>
    <name evidence="3" type="ORF">ABEB36_000559</name>
</gene>
<sequence>MSMILQGDRNGEAPPPFDDIPFYDHSQGGFLPFLPPPPRPLFLEDVLPSGTDACDLCPWTIRGKIITKAEGREFPGELGWVVTLIIVSFTSALIGAVVMIAIMHCKKSKTSPINEAECGGAISLDQQETVTSHNKNAPAQTPPISSGLWAWLNVRRVMATSPSNLDNLPSAQVMENHYTQYNSVQEAVYDELDREKSDEENESAQNYENSPYVIQSAPSSAYYSDLSCAAMPESTYELVDSSHKWECLKVIPDYV</sequence>